<evidence type="ECO:0000256" key="7">
    <source>
        <dbReference type="ARBA" id="ARBA00023136"/>
    </source>
</evidence>
<evidence type="ECO:0000256" key="2">
    <source>
        <dbReference type="ARBA" id="ARBA00022448"/>
    </source>
</evidence>
<evidence type="ECO:0000259" key="12">
    <source>
        <dbReference type="Pfam" id="PF07715"/>
    </source>
</evidence>
<evidence type="ECO:0000256" key="9">
    <source>
        <dbReference type="PROSITE-ProRule" id="PRU01360"/>
    </source>
</evidence>
<reference evidence="13" key="2">
    <citation type="submission" date="2023-01" db="EMBL/GenBank/DDBJ databases">
        <title>Draft genome sequence of Portibacter lacus strain NBRC 108769.</title>
        <authorList>
            <person name="Sun Q."/>
            <person name="Mori K."/>
        </authorList>
    </citation>
    <scope>NUCLEOTIDE SEQUENCE</scope>
    <source>
        <strain evidence="13">NBRC 108769</strain>
    </source>
</reference>
<evidence type="ECO:0000313" key="13">
    <source>
        <dbReference type="EMBL" id="GLR17345.1"/>
    </source>
</evidence>
<evidence type="ECO:0000256" key="8">
    <source>
        <dbReference type="ARBA" id="ARBA00023237"/>
    </source>
</evidence>
<keyword evidence="2 9" id="KW-0813">Transport</keyword>
<keyword evidence="7 9" id="KW-0472">Membrane</keyword>
<dbReference type="Gene3D" id="2.170.130.10">
    <property type="entry name" value="TonB-dependent receptor, plug domain"/>
    <property type="match status" value="1"/>
</dbReference>
<dbReference type="InterPro" id="IPR010917">
    <property type="entry name" value="TonB_rcpt_CS"/>
</dbReference>
<keyword evidence="14" id="KW-1185">Reference proteome</keyword>
<organism evidence="13 14">
    <name type="scientific">Portibacter lacus</name>
    <dbReference type="NCBI Taxonomy" id="1099794"/>
    <lineage>
        <taxon>Bacteria</taxon>
        <taxon>Pseudomonadati</taxon>
        <taxon>Bacteroidota</taxon>
        <taxon>Saprospiria</taxon>
        <taxon>Saprospirales</taxon>
        <taxon>Haliscomenobacteraceae</taxon>
        <taxon>Portibacter</taxon>
    </lineage>
</organism>
<dbReference type="Pfam" id="PF07715">
    <property type="entry name" value="Plug"/>
    <property type="match status" value="1"/>
</dbReference>
<dbReference type="InterPro" id="IPR037066">
    <property type="entry name" value="Plug_dom_sf"/>
</dbReference>
<comment type="subcellular location">
    <subcellularLocation>
        <location evidence="1 9">Cell outer membrane</location>
        <topology evidence="1 9">Multi-pass membrane protein</topology>
    </subcellularLocation>
</comment>
<dbReference type="Pfam" id="PF00593">
    <property type="entry name" value="TonB_dep_Rec_b-barrel"/>
    <property type="match status" value="1"/>
</dbReference>
<evidence type="ECO:0000256" key="1">
    <source>
        <dbReference type="ARBA" id="ARBA00004571"/>
    </source>
</evidence>
<accession>A0AA37SSR5</accession>
<dbReference type="InterPro" id="IPR036942">
    <property type="entry name" value="Beta-barrel_TonB_sf"/>
</dbReference>
<evidence type="ECO:0000256" key="5">
    <source>
        <dbReference type="ARBA" id="ARBA00022729"/>
    </source>
</evidence>
<dbReference type="Proteomes" id="UP001156666">
    <property type="component" value="Unassembled WGS sequence"/>
</dbReference>
<keyword evidence="13" id="KW-0675">Receptor</keyword>
<comment type="similarity">
    <text evidence="9 10">Belongs to the TonB-dependent receptor family.</text>
</comment>
<dbReference type="GO" id="GO:0009279">
    <property type="term" value="C:cell outer membrane"/>
    <property type="evidence" value="ECO:0007669"/>
    <property type="project" value="UniProtKB-SubCell"/>
</dbReference>
<dbReference type="InterPro" id="IPR039426">
    <property type="entry name" value="TonB-dep_rcpt-like"/>
</dbReference>
<name>A0AA37SSR5_9BACT</name>
<reference evidence="13" key="1">
    <citation type="journal article" date="2014" name="Int. J. Syst. Evol. Microbiol.">
        <title>Complete genome sequence of Corynebacterium casei LMG S-19264T (=DSM 44701T), isolated from a smear-ripened cheese.</title>
        <authorList>
            <consortium name="US DOE Joint Genome Institute (JGI-PGF)"/>
            <person name="Walter F."/>
            <person name="Albersmeier A."/>
            <person name="Kalinowski J."/>
            <person name="Ruckert C."/>
        </authorList>
    </citation>
    <scope>NUCLEOTIDE SEQUENCE</scope>
    <source>
        <strain evidence="13">NBRC 108769</strain>
    </source>
</reference>
<keyword evidence="8 9" id="KW-0998">Cell outer membrane</keyword>
<evidence type="ECO:0000256" key="6">
    <source>
        <dbReference type="ARBA" id="ARBA00023077"/>
    </source>
</evidence>
<dbReference type="GO" id="GO:0044718">
    <property type="term" value="P:siderophore transmembrane transport"/>
    <property type="evidence" value="ECO:0007669"/>
    <property type="project" value="TreeGrafter"/>
</dbReference>
<evidence type="ECO:0000259" key="11">
    <source>
        <dbReference type="Pfam" id="PF00593"/>
    </source>
</evidence>
<keyword evidence="6 10" id="KW-0798">TonB box</keyword>
<dbReference type="InterPro" id="IPR012910">
    <property type="entry name" value="Plug_dom"/>
</dbReference>
<dbReference type="InterPro" id="IPR000531">
    <property type="entry name" value="Beta-barrel_TonB"/>
</dbReference>
<evidence type="ECO:0000256" key="4">
    <source>
        <dbReference type="ARBA" id="ARBA00022692"/>
    </source>
</evidence>
<dbReference type="PANTHER" id="PTHR30069">
    <property type="entry name" value="TONB-DEPENDENT OUTER MEMBRANE RECEPTOR"/>
    <property type="match status" value="1"/>
</dbReference>
<comment type="caution">
    <text evidence="13">The sequence shown here is derived from an EMBL/GenBank/DDBJ whole genome shotgun (WGS) entry which is preliminary data.</text>
</comment>
<dbReference type="Gene3D" id="2.40.170.20">
    <property type="entry name" value="TonB-dependent receptor, beta-barrel domain"/>
    <property type="match status" value="1"/>
</dbReference>
<keyword evidence="5" id="KW-0732">Signal</keyword>
<dbReference type="AlphaFoldDB" id="A0AA37SSR5"/>
<evidence type="ECO:0000313" key="14">
    <source>
        <dbReference type="Proteomes" id="UP001156666"/>
    </source>
</evidence>
<keyword evidence="3 9" id="KW-1134">Transmembrane beta strand</keyword>
<proteinExistence type="inferred from homology"/>
<dbReference type="GO" id="GO:0015344">
    <property type="term" value="F:siderophore uptake transmembrane transporter activity"/>
    <property type="evidence" value="ECO:0007669"/>
    <property type="project" value="TreeGrafter"/>
</dbReference>
<dbReference type="SUPFAM" id="SSF56935">
    <property type="entry name" value="Porins"/>
    <property type="match status" value="1"/>
</dbReference>
<evidence type="ECO:0000256" key="3">
    <source>
        <dbReference type="ARBA" id="ARBA00022452"/>
    </source>
</evidence>
<protein>
    <submittedName>
        <fullName evidence="13">TonB-dependent receptor</fullName>
    </submittedName>
</protein>
<dbReference type="EMBL" id="BSOH01000011">
    <property type="protein sequence ID" value="GLR17345.1"/>
    <property type="molecule type" value="Genomic_DNA"/>
</dbReference>
<gene>
    <name evidence="13" type="ORF">GCM10007940_19600</name>
</gene>
<evidence type="ECO:0000256" key="10">
    <source>
        <dbReference type="RuleBase" id="RU003357"/>
    </source>
</evidence>
<keyword evidence="4 9" id="KW-0812">Transmembrane</keyword>
<dbReference type="PANTHER" id="PTHR30069:SF28">
    <property type="entry name" value="TONB-DEPENDENT RECEPTOR YNCD-RELATED"/>
    <property type="match status" value="1"/>
</dbReference>
<dbReference type="RefSeq" id="WP_235294055.1">
    <property type="nucleotide sequence ID" value="NZ_BSOH01000011.1"/>
</dbReference>
<dbReference type="PROSITE" id="PS01156">
    <property type="entry name" value="TONB_DEPENDENT_REC_2"/>
    <property type="match status" value="1"/>
</dbReference>
<sequence length="666" mass="74369">MKHTFTIILILVTTIIQSQSELLLDSIEQVTISASRIDIDLLKAPSSAHKINIESARIAATLTSLNEVLNEIPGTFAMNQYNSAQDLRISIRGFGARAAFGIRGVKLIANGIPLSTPDGQGQVDNVYVGSVKSIEILNGASSALYGNASGGVVSLNTFSESENSYQKLNASLGSYGFYNLAYDAHQQLNAVTIDNQISYVSSNGYRAFSESKNLIYNGRLKKKFSDRQQITFLLNGLYSPEGQDPGGINLESVAEDRRQARDQNETFDAGEELTQIGTSLQYEAKVTSNDQVKITGFYSRRDFENRLPFEFGGQVALLRNYGGLNLNYAKEFGSDKFQNSIVTGVEFEYQNDLRIRYLNLDGERGAETLNQNEKYQSTSAFITGQSIYGKVLFNAGLRYDLNRISLTDHFEADGKDDGTLNLPSLSPSLSWSYELVNHQFLSASFSYGFETPALSELTSRPDNIGGLNEALKPQQSYNYELGYKARFSDRFSLFASLFTVNSIDELLPYELEAYPGRTFYENAGRTSRQGVELNVSAKLAQYFSLSTAFTYSNFKFVDESENVLPGIPLVNFFLNLKFDNGPLSVSMQHRYISDIYADTANETLVDGYLMGNLSFAYQIKNFQPYLGINNIYNVDYFDNIRLNAFGSRYYEAGPPRNFYIGVKFDF</sequence>
<dbReference type="PROSITE" id="PS52016">
    <property type="entry name" value="TONB_DEPENDENT_REC_3"/>
    <property type="match status" value="1"/>
</dbReference>
<feature type="domain" description="TonB-dependent receptor-like beta-barrel" evidence="11">
    <location>
        <begin position="234"/>
        <end position="631"/>
    </location>
</feature>
<feature type="domain" description="TonB-dependent receptor plug" evidence="12">
    <location>
        <begin position="53"/>
        <end position="152"/>
    </location>
</feature>